<comment type="caution">
    <text evidence="1">The sequence shown here is derived from an EMBL/GenBank/DDBJ whole genome shotgun (WGS) entry which is preliminary data.</text>
</comment>
<protein>
    <submittedName>
        <fullName evidence="1">RNA-dependent RNA polymerase mitoviral protein</fullName>
    </submittedName>
</protein>
<keyword evidence="1" id="KW-0808">Transferase</keyword>
<gene>
    <name evidence="1" type="ORF">IHE45_17G054700</name>
</gene>
<dbReference type="EMBL" id="CM037027">
    <property type="protein sequence ID" value="KAH7657964.1"/>
    <property type="molecule type" value="Genomic_DNA"/>
</dbReference>
<reference evidence="2" key="1">
    <citation type="journal article" date="2022" name="Nat. Commun.">
        <title>Chromosome evolution and the genetic basis of agronomically important traits in greater yam.</title>
        <authorList>
            <person name="Bredeson J.V."/>
            <person name="Lyons J.B."/>
            <person name="Oniyinde I.O."/>
            <person name="Okereke N.R."/>
            <person name="Kolade O."/>
            <person name="Nnabue I."/>
            <person name="Nwadili C.O."/>
            <person name="Hribova E."/>
            <person name="Parker M."/>
            <person name="Nwogha J."/>
            <person name="Shu S."/>
            <person name="Carlson J."/>
            <person name="Kariba R."/>
            <person name="Muthemba S."/>
            <person name="Knop K."/>
            <person name="Barton G.J."/>
            <person name="Sherwood A.V."/>
            <person name="Lopez-Montes A."/>
            <person name="Asiedu R."/>
            <person name="Jamnadass R."/>
            <person name="Muchugi A."/>
            <person name="Goodstein D."/>
            <person name="Egesi C.N."/>
            <person name="Featherston J."/>
            <person name="Asfaw A."/>
            <person name="Simpson G.G."/>
            <person name="Dolezel J."/>
            <person name="Hendre P.S."/>
            <person name="Van Deynze A."/>
            <person name="Kumar P.L."/>
            <person name="Obidiegwu J.E."/>
            <person name="Bhattacharjee R."/>
            <person name="Rokhsar D.S."/>
        </authorList>
    </citation>
    <scope>NUCLEOTIDE SEQUENCE [LARGE SCALE GENOMIC DNA]</scope>
    <source>
        <strain evidence="2">cv. TDa95/00328</strain>
    </source>
</reference>
<evidence type="ECO:0000313" key="2">
    <source>
        <dbReference type="Proteomes" id="UP000827976"/>
    </source>
</evidence>
<name>A0ACB7UCB1_DIOAL</name>
<keyword evidence="2" id="KW-1185">Reference proteome</keyword>
<evidence type="ECO:0000313" key="1">
    <source>
        <dbReference type="EMBL" id="KAH7657964.1"/>
    </source>
</evidence>
<accession>A0ACB7UCB1</accession>
<proteinExistence type="predicted"/>
<organism evidence="1 2">
    <name type="scientific">Dioscorea alata</name>
    <name type="common">Purple yam</name>
    <dbReference type="NCBI Taxonomy" id="55571"/>
    <lineage>
        <taxon>Eukaryota</taxon>
        <taxon>Viridiplantae</taxon>
        <taxon>Streptophyta</taxon>
        <taxon>Embryophyta</taxon>
        <taxon>Tracheophyta</taxon>
        <taxon>Spermatophyta</taxon>
        <taxon>Magnoliopsida</taxon>
        <taxon>Liliopsida</taxon>
        <taxon>Dioscoreales</taxon>
        <taxon>Dioscoreaceae</taxon>
        <taxon>Dioscorea</taxon>
    </lineage>
</organism>
<keyword evidence="1" id="KW-0548">Nucleotidyltransferase</keyword>
<sequence length="123" mass="14529">MQFIHAHGEQWSQGALWYPYIRYAFDPNGRYWSERSLEWVERRIDVYLPAPQALEVPLIVGRLACSVEGASKRRIFAIGNYVNQRLLRPVHDWLMRLLREIPIDGTFNQTTGFTSWQQGLLFF</sequence>
<dbReference type="Proteomes" id="UP000827976">
    <property type="component" value="Chromosome 17"/>
</dbReference>
<keyword evidence="1" id="KW-0696">RNA-directed RNA polymerase</keyword>